<dbReference type="PANTHER" id="PTHR18861">
    <property type="entry name" value="ELKS/RAB6-INTERACTING/CAST PROTEIN"/>
    <property type="match status" value="1"/>
</dbReference>
<dbReference type="OMA" id="MIDENEY"/>
<feature type="coiled-coil region" evidence="5">
    <location>
        <begin position="581"/>
        <end position="619"/>
    </location>
</feature>
<dbReference type="InParanoid" id="A0CFQ5"/>
<dbReference type="EMBL" id="CT868071">
    <property type="protein sequence ID" value="CAK69622.1"/>
    <property type="molecule type" value="Genomic_DNA"/>
</dbReference>
<evidence type="ECO:0000256" key="3">
    <source>
        <dbReference type="ARBA" id="ARBA00023054"/>
    </source>
</evidence>
<keyword evidence="3 5" id="KW-0175">Coiled coil</keyword>
<dbReference type="STRING" id="5888.A0CFQ5"/>
<keyword evidence="8" id="KW-1185">Reference proteome</keyword>
<gene>
    <name evidence="7" type="ORF">GSPATT00038063001</name>
</gene>
<feature type="compositionally biased region" description="Basic and acidic residues" evidence="6">
    <location>
        <begin position="1582"/>
        <end position="1592"/>
    </location>
</feature>
<evidence type="ECO:0000256" key="6">
    <source>
        <dbReference type="SAM" id="MobiDB-lite"/>
    </source>
</evidence>
<evidence type="ECO:0000256" key="5">
    <source>
        <dbReference type="SAM" id="Coils"/>
    </source>
</evidence>
<dbReference type="PANTHER" id="PTHR18861:SF0">
    <property type="entry name" value="BRUCHPILOT, ISOFORM J"/>
    <property type="match status" value="1"/>
</dbReference>
<comment type="subcellular location">
    <subcellularLocation>
        <location evidence="1">Cytoplasm</location>
        <location evidence="1">Cytoskeleton</location>
    </subcellularLocation>
</comment>
<dbReference type="RefSeq" id="XP_001437019.1">
    <property type="nucleotide sequence ID" value="XM_001436982.1"/>
</dbReference>
<proteinExistence type="predicted"/>
<accession>A0CFQ5</accession>
<dbReference type="KEGG" id="ptm:GSPATT00038063001"/>
<feature type="coiled-coil region" evidence="5">
    <location>
        <begin position="903"/>
        <end position="979"/>
    </location>
</feature>
<evidence type="ECO:0000256" key="4">
    <source>
        <dbReference type="ARBA" id="ARBA00023212"/>
    </source>
</evidence>
<feature type="compositionally biased region" description="Low complexity" evidence="6">
    <location>
        <begin position="1598"/>
        <end position="1611"/>
    </location>
</feature>
<feature type="coiled-coil region" evidence="5">
    <location>
        <begin position="7"/>
        <end position="92"/>
    </location>
</feature>
<reference evidence="7 8" key="1">
    <citation type="journal article" date="2006" name="Nature">
        <title>Global trends of whole-genome duplications revealed by the ciliate Paramecium tetraurelia.</title>
        <authorList>
            <consortium name="Genoscope"/>
            <person name="Aury J.-M."/>
            <person name="Jaillon O."/>
            <person name="Duret L."/>
            <person name="Noel B."/>
            <person name="Jubin C."/>
            <person name="Porcel B.M."/>
            <person name="Segurens B."/>
            <person name="Daubin V."/>
            <person name="Anthouard V."/>
            <person name="Aiach N."/>
            <person name="Arnaiz O."/>
            <person name="Billaut A."/>
            <person name="Beisson J."/>
            <person name="Blanc I."/>
            <person name="Bouhouche K."/>
            <person name="Camara F."/>
            <person name="Duharcourt S."/>
            <person name="Guigo R."/>
            <person name="Gogendeau D."/>
            <person name="Katinka M."/>
            <person name="Keller A.-M."/>
            <person name="Kissmehl R."/>
            <person name="Klotz C."/>
            <person name="Koll F."/>
            <person name="Le Moue A."/>
            <person name="Lepere C."/>
            <person name="Malinsky S."/>
            <person name="Nowacki M."/>
            <person name="Nowak J.K."/>
            <person name="Plattner H."/>
            <person name="Poulain J."/>
            <person name="Ruiz F."/>
            <person name="Serrano V."/>
            <person name="Zagulski M."/>
            <person name="Dessen P."/>
            <person name="Betermier M."/>
            <person name="Weissenbach J."/>
            <person name="Scarpelli C."/>
            <person name="Schachter V."/>
            <person name="Sperling L."/>
            <person name="Meyer E."/>
            <person name="Cohen J."/>
            <person name="Wincker P."/>
        </authorList>
    </citation>
    <scope>NUCLEOTIDE SEQUENCE [LARGE SCALE GENOMIC DNA]</scope>
    <source>
        <strain evidence="7 8">Stock d4-2</strain>
    </source>
</reference>
<name>A0CFQ5_PARTE</name>
<dbReference type="OrthoDB" id="10447872at2759"/>
<feature type="coiled-coil region" evidence="5">
    <location>
        <begin position="352"/>
        <end position="379"/>
    </location>
</feature>
<evidence type="ECO:0000256" key="2">
    <source>
        <dbReference type="ARBA" id="ARBA00022490"/>
    </source>
</evidence>
<keyword evidence="4" id="KW-0206">Cytoskeleton</keyword>
<feature type="coiled-coil region" evidence="5">
    <location>
        <begin position="697"/>
        <end position="863"/>
    </location>
</feature>
<evidence type="ECO:0000313" key="8">
    <source>
        <dbReference type="Proteomes" id="UP000000600"/>
    </source>
</evidence>
<sequence length="1670" mass="198823">MKKLNYLKLNQEKLNDMQKENEELKAQQILIQDELLKTKQQLNEQLQQQIQKPQGNDQQIQFQTDPEKVLQISSLQAECVNLKKQIQDVEQQRKDDLKSFEKMLGEGVNETQVIWLLAYSWNSNSNLIQDNYKINCDQLQQEQIALQNQLLQKNKQIVDLQDETKQSEKEEQIRGKDNEIKLLEQQVQTAKDQYQELLDLQQQNLTPGGQKEKILQQTKEIHDQEEVINELQQKVETEVPQLQGQLSEAQEKLKDAQKDAELWNKKYHELLESKQTQVQNILAPEEIEKLSSEEAKNALTQLNKQYSDKAQENREFEQIIKDQQSSLFSKQQEIDQLQFKVDQATQISNIQKLQLQNTADDYTNQIDQLKQFIQDLKSQIDEHNPAFWKSSYQKLLEETRQLNQTIPQQDIQKQESYILPNPPSQTLLQDYQLLKQQYEDLYQAKLLLQQELLIAQNRISQLLSEQIHKPVGQEEPIQFSTDPQKALAVLQLEQKIQLLIHQLSEIEKLRNDDLQKFKDMIGNGVNESTVATLMQEKQSLQSQIIKFKAQIDQNQQEQIAIQNQLISKTLQLIELQENIKQDISQQKIIQLQDENNLLQQELQKAKKSYQELLELQSENLTPNGLKEKILNQQKHIHDLEEQILISQQKNENELSSLVGQLSEAKQKLKDSLTDSELWNKKYHDLLESRQNLPTLEIEDLQKKLLESQQNTEKEKEKYTNLLQEQYSQLSPTSSQAKLLQALDQINQLKLQLEINKAQEIYSEPQQQIDTLQEEIENLRKNIENLEKINQISNEQIEYLKEQLQKKEINQPNQQFLTDSQELLQIQEQNIMYQSQINQQQQELQEALNLIKQQQDKVLDAQKDQQKAEFWKKQYTDLLSEKYPQEKSIQIQEQKEQQVREVPLLQENKQIQQLENQINQLQSDKVYLSQQLIDIQNKFNNTIQPNQQQESISTRQNDHIHSLEKQIEELQRESRNVIVQMREALNGNDLQKQIADLLEINSTLKLNNSKLLIDLEINQKELIRQQQQVQILNDTVNDLQDPTVAENTKLRVSDLEKQIDLIGQQVDFWKQKYQQVLNEYSQQLSPTSIQNKMLEQTKLIHDQEEALMLLQKTKDQSKLESDLEINNLKLQIKELQEENLVLKKKLQDYQNQTQQLSIQRVISQGENELQVQYWKDKYQEALEALYKDPEHVQEIIKQKEEVAQTLYFDKDSQSIHDFESDLIEKLRSENQTFQGEVTFYKKRVYELEQQQKIEPSQQDTVQSRQYQISQLEKDLQKAISNCAYWEQKYNEIAQQSIKIETQKYGGDPTQTATFWRQKYDQVELNRQQLIQVIAEKEEQLELNMQSFQQILKDELKEELTKIRTQEREKMEQQFQQNYPQSESVLIQKLKDSHEVEKEQLIQEFLRRIDQLLQSNVQKYPEGENWKELILRYEKQRQNELYELRQHLQILQRSQISTKDIEFYAERRAYENTINELRARISQEDPQELYDTIEYQRKVILDYENQISFLQNERTNLEMHIMQLNQQIDQLKDNISKFQIQQDHRKRQRAEVLEAIEEMKRERAADRDSFKSPYRQMRQSQRRTSWDRYPKDFLRPSNIQQPSPYQHQSSPMQKIPFQQSQFISPKQENREINLKLQELDEVKYKYQSALNNILQLETQVIEKLQQDDLQIE</sequence>
<dbReference type="HOGENOM" id="CLU_001020_0_0_1"/>
<feature type="region of interest" description="Disordered" evidence="6">
    <location>
        <begin position="1559"/>
        <end position="1611"/>
    </location>
</feature>
<organism evidence="7 8">
    <name type="scientific">Paramecium tetraurelia</name>
    <dbReference type="NCBI Taxonomy" id="5888"/>
    <lineage>
        <taxon>Eukaryota</taxon>
        <taxon>Sar</taxon>
        <taxon>Alveolata</taxon>
        <taxon>Ciliophora</taxon>
        <taxon>Intramacronucleata</taxon>
        <taxon>Oligohymenophorea</taxon>
        <taxon>Peniculida</taxon>
        <taxon>Parameciidae</taxon>
        <taxon>Paramecium</taxon>
    </lineage>
</organism>
<feature type="compositionally biased region" description="Basic and acidic residues" evidence="6">
    <location>
        <begin position="1559"/>
        <end position="1568"/>
    </location>
</feature>
<feature type="coiled-coil region" evidence="5">
    <location>
        <begin position="1318"/>
        <end position="1371"/>
    </location>
</feature>
<keyword evidence="2" id="KW-0963">Cytoplasm</keyword>
<dbReference type="GeneID" id="5022809"/>
<dbReference type="Proteomes" id="UP000000600">
    <property type="component" value="Unassembled WGS sequence"/>
</dbReference>
<feature type="coiled-coil region" evidence="5">
    <location>
        <begin position="129"/>
        <end position="319"/>
    </location>
</feature>
<evidence type="ECO:0000313" key="7">
    <source>
        <dbReference type="EMBL" id="CAK69622.1"/>
    </source>
</evidence>
<feature type="coiled-coil region" evidence="5">
    <location>
        <begin position="489"/>
        <end position="557"/>
    </location>
</feature>
<evidence type="ECO:0000256" key="1">
    <source>
        <dbReference type="ARBA" id="ARBA00004245"/>
    </source>
</evidence>
<dbReference type="GO" id="GO:0005856">
    <property type="term" value="C:cytoskeleton"/>
    <property type="evidence" value="ECO:0007669"/>
    <property type="project" value="UniProtKB-SubCell"/>
</dbReference>
<feature type="coiled-coil region" evidence="5">
    <location>
        <begin position="1117"/>
        <end position="1158"/>
    </location>
</feature>
<protein>
    <submittedName>
        <fullName evidence="7">Uncharacterized protein</fullName>
    </submittedName>
</protein>